<name>A0A318UDB4_9SPHI</name>
<dbReference type="EMBL" id="QKLU01000004">
    <property type="protein sequence ID" value="PYF74073.1"/>
    <property type="molecule type" value="Genomic_DNA"/>
</dbReference>
<organism evidence="1 2">
    <name type="scientific">Pedobacter nutrimenti</name>
    <dbReference type="NCBI Taxonomy" id="1241337"/>
    <lineage>
        <taxon>Bacteria</taxon>
        <taxon>Pseudomonadati</taxon>
        <taxon>Bacteroidota</taxon>
        <taxon>Sphingobacteriia</taxon>
        <taxon>Sphingobacteriales</taxon>
        <taxon>Sphingobacteriaceae</taxon>
        <taxon>Pedobacter</taxon>
    </lineage>
</organism>
<keyword evidence="2" id="KW-1185">Reference proteome</keyword>
<accession>A0A318UDB4</accession>
<sequence>MSTTIQTLDFQYRYNLVPLFKIDHRLFLKSDKIEQKLLAILGNPGMEDPKQILKQIVMDIKNQTTGGLTQDKYLYQLHVLVQLRNLGNQLDEIMVSVNEFFNIEKAPVYIRGEKKGIQEGIREGIREGIQEGILEGKHKQALEIALEMKKDGLSMEKIIKFTKLSVEEIEKLKI</sequence>
<evidence type="ECO:0000313" key="2">
    <source>
        <dbReference type="Proteomes" id="UP000248198"/>
    </source>
</evidence>
<dbReference type="AlphaFoldDB" id="A0A318UDB4"/>
<comment type="caution">
    <text evidence="1">The sequence shown here is derived from an EMBL/GenBank/DDBJ whole genome shotgun (WGS) entry which is preliminary data.</text>
</comment>
<reference evidence="1 2" key="1">
    <citation type="submission" date="2018-06" db="EMBL/GenBank/DDBJ databases">
        <title>Genomic Encyclopedia of Archaeal and Bacterial Type Strains, Phase II (KMG-II): from individual species to whole genera.</title>
        <authorList>
            <person name="Goeker M."/>
        </authorList>
    </citation>
    <scope>NUCLEOTIDE SEQUENCE [LARGE SCALE GENOMIC DNA]</scope>
    <source>
        <strain evidence="1 2">DSM 27372</strain>
    </source>
</reference>
<dbReference type="OrthoDB" id="714214at2"/>
<proteinExistence type="predicted"/>
<protein>
    <submittedName>
        <fullName evidence="1">Putative transposase/invertase (TIGR01784 family)</fullName>
    </submittedName>
</protein>
<gene>
    <name evidence="1" type="ORF">B0O44_104244</name>
</gene>
<evidence type="ECO:0000313" key="1">
    <source>
        <dbReference type="EMBL" id="PYF74073.1"/>
    </source>
</evidence>
<dbReference type="Proteomes" id="UP000248198">
    <property type="component" value="Unassembled WGS sequence"/>
</dbReference>
<dbReference type="RefSeq" id="WP_110831016.1">
    <property type="nucleotide sequence ID" value="NZ_QKLU01000004.1"/>
</dbReference>